<keyword evidence="7" id="KW-0732">Signal</keyword>
<evidence type="ECO:0000256" key="6">
    <source>
        <dbReference type="RuleBase" id="RU363034"/>
    </source>
</evidence>
<dbReference type="CDD" id="cd00190">
    <property type="entry name" value="Tryp_SPc"/>
    <property type="match status" value="1"/>
</dbReference>
<comment type="similarity">
    <text evidence="1">Belongs to the peptidase S1 family.</text>
</comment>
<dbReference type="PRINTS" id="PR00722">
    <property type="entry name" value="CHYMOTRYPSIN"/>
</dbReference>
<dbReference type="InterPro" id="IPR018114">
    <property type="entry name" value="TRYPSIN_HIS"/>
</dbReference>
<proteinExistence type="inferred from homology"/>
<gene>
    <name evidence="10" type="primary">LOC124293810</name>
</gene>
<accession>A0ABM3FVR7</accession>
<keyword evidence="3 6" id="KW-0378">Hydrolase</keyword>
<dbReference type="InterPro" id="IPR001314">
    <property type="entry name" value="Peptidase_S1A"/>
</dbReference>
<evidence type="ECO:0000256" key="2">
    <source>
        <dbReference type="ARBA" id="ARBA00022670"/>
    </source>
</evidence>
<dbReference type="SUPFAM" id="SSF50494">
    <property type="entry name" value="Trypsin-like serine proteases"/>
    <property type="match status" value="1"/>
</dbReference>
<dbReference type="PANTHER" id="PTHR24276:SF91">
    <property type="entry name" value="AT26814P-RELATED"/>
    <property type="match status" value="1"/>
</dbReference>
<keyword evidence="4 6" id="KW-0720">Serine protease</keyword>
<dbReference type="RefSeq" id="XP_046592108.1">
    <property type="nucleotide sequence ID" value="XM_046736152.1"/>
</dbReference>
<dbReference type="InterPro" id="IPR009003">
    <property type="entry name" value="Peptidase_S1_PA"/>
</dbReference>
<evidence type="ECO:0000256" key="1">
    <source>
        <dbReference type="ARBA" id="ARBA00007664"/>
    </source>
</evidence>
<evidence type="ECO:0000256" key="5">
    <source>
        <dbReference type="ARBA" id="ARBA00023157"/>
    </source>
</evidence>
<organism evidence="9 10">
    <name type="scientific">Neodiprion lecontei</name>
    <name type="common">Redheaded pine sawfly</name>
    <dbReference type="NCBI Taxonomy" id="441921"/>
    <lineage>
        <taxon>Eukaryota</taxon>
        <taxon>Metazoa</taxon>
        <taxon>Ecdysozoa</taxon>
        <taxon>Arthropoda</taxon>
        <taxon>Hexapoda</taxon>
        <taxon>Insecta</taxon>
        <taxon>Pterygota</taxon>
        <taxon>Neoptera</taxon>
        <taxon>Endopterygota</taxon>
        <taxon>Hymenoptera</taxon>
        <taxon>Tenthredinoidea</taxon>
        <taxon>Diprionidae</taxon>
        <taxon>Diprioninae</taxon>
        <taxon>Neodiprion</taxon>
    </lineage>
</organism>
<dbReference type="Gene3D" id="2.40.10.10">
    <property type="entry name" value="Trypsin-like serine proteases"/>
    <property type="match status" value="1"/>
</dbReference>
<feature type="signal peptide" evidence="7">
    <location>
        <begin position="1"/>
        <end position="16"/>
    </location>
</feature>
<dbReference type="GeneID" id="124293810"/>
<keyword evidence="2 6" id="KW-0645">Protease</keyword>
<dbReference type="InterPro" id="IPR050430">
    <property type="entry name" value="Peptidase_S1"/>
</dbReference>
<sequence>MMKIVILFVLVATAAAAPSSLLNKLSLVSRIVGGENATIEQVPYQVSIEVNGTSICGGSIIAENWILTAAHCMVYDIAWYIIRAGSSLASSGGSVTTFDSYITHENFSVNSDYGYTVNDIALIHLNDNLTLDSTRAIIPMYEQGEEAVEGAKAIVSGWGSLTESGYWQSVLQVVTLPIISKSDCNTSYIAWGGLPYGEICAGYSDGGHDACTGDSGGPLAIDGVLAGIVTWGKGCAEAGWPGVYTEVAYYRDWISENSGV</sequence>
<keyword evidence="9" id="KW-1185">Reference proteome</keyword>
<evidence type="ECO:0000313" key="9">
    <source>
        <dbReference type="Proteomes" id="UP000829291"/>
    </source>
</evidence>
<feature type="chain" id="PRO_5047003183" evidence="7">
    <location>
        <begin position="17"/>
        <end position="260"/>
    </location>
</feature>
<dbReference type="PROSITE" id="PS00135">
    <property type="entry name" value="TRYPSIN_SER"/>
    <property type="match status" value="1"/>
</dbReference>
<dbReference type="InterPro" id="IPR001254">
    <property type="entry name" value="Trypsin_dom"/>
</dbReference>
<evidence type="ECO:0000256" key="3">
    <source>
        <dbReference type="ARBA" id="ARBA00022801"/>
    </source>
</evidence>
<dbReference type="InterPro" id="IPR043504">
    <property type="entry name" value="Peptidase_S1_PA_chymotrypsin"/>
</dbReference>
<reference evidence="10" key="1">
    <citation type="submission" date="2025-08" db="UniProtKB">
        <authorList>
            <consortium name="RefSeq"/>
        </authorList>
    </citation>
    <scope>IDENTIFICATION</scope>
    <source>
        <tissue evidence="10">Thorax and Abdomen</tissue>
    </source>
</reference>
<evidence type="ECO:0000256" key="4">
    <source>
        <dbReference type="ARBA" id="ARBA00022825"/>
    </source>
</evidence>
<name>A0ABM3FVR7_NEOLC</name>
<dbReference type="Pfam" id="PF00089">
    <property type="entry name" value="Trypsin"/>
    <property type="match status" value="1"/>
</dbReference>
<evidence type="ECO:0000259" key="8">
    <source>
        <dbReference type="PROSITE" id="PS50240"/>
    </source>
</evidence>
<keyword evidence="5" id="KW-1015">Disulfide bond</keyword>
<dbReference type="InterPro" id="IPR033116">
    <property type="entry name" value="TRYPSIN_SER"/>
</dbReference>
<dbReference type="PANTHER" id="PTHR24276">
    <property type="entry name" value="POLYSERASE-RELATED"/>
    <property type="match status" value="1"/>
</dbReference>
<evidence type="ECO:0000313" key="10">
    <source>
        <dbReference type="RefSeq" id="XP_046592108.1"/>
    </source>
</evidence>
<dbReference type="SMART" id="SM00020">
    <property type="entry name" value="Tryp_SPc"/>
    <property type="match status" value="1"/>
</dbReference>
<protein>
    <submittedName>
        <fullName evidence="10">Trypsin-1-like</fullName>
    </submittedName>
</protein>
<dbReference type="PROSITE" id="PS00134">
    <property type="entry name" value="TRYPSIN_HIS"/>
    <property type="match status" value="1"/>
</dbReference>
<evidence type="ECO:0000256" key="7">
    <source>
        <dbReference type="SAM" id="SignalP"/>
    </source>
</evidence>
<dbReference type="Proteomes" id="UP000829291">
    <property type="component" value="Chromosome 4"/>
</dbReference>
<dbReference type="PROSITE" id="PS50240">
    <property type="entry name" value="TRYPSIN_DOM"/>
    <property type="match status" value="1"/>
</dbReference>
<feature type="domain" description="Peptidase S1" evidence="8">
    <location>
        <begin position="31"/>
        <end position="259"/>
    </location>
</feature>